<dbReference type="SUPFAM" id="SSF48452">
    <property type="entry name" value="TPR-like"/>
    <property type="match status" value="3"/>
</dbReference>
<dbReference type="InterPro" id="IPR041664">
    <property type="entry name" value="AAA_16"/>
</dbReference>
<dbReference type="STRING" id="454171.CP488_00394"/>
<dbReference type="InterPro" id="IPR019734">
    <property type="entry name" value="TPR_rpt"/>
</dbReference>
<evidence type="ECO:0000313" key="5">
    <source>
        <dbReference type="EMBL" id="CCW34582.1"/>
    </source>
</evidence>
<dbReference type="SUPFAM" id="SSF52540">
    <property type="entry name" value="P-loop containing nucleoside triphosphate hydrolases"/>
    <property type="match status" value="1"/>
</dbReference>
<sequence length="1037" mass="115858">MQQYWYIEMLGPLRASCGDLRISRFITRKVGALLAYLAYYPNRAYSREHLASILWPDTDFAQASPRLRQAIAALRRQMEPPGLLPDTILLTAGGRLTLQINSTLVHTDVDEFQNLLKLAQSAPNVNISCDLLEQAVRLYKAELLTGYDEEWIFVEREHLSEAVLGALHRLAELYTQQNDLQSAYTAACRIVEIDPLNEKGHLTLMRLLIASKLPDKALAHYQTMASTWRQQLGELPSAAARKLADHAQEMLATGQTQEPSVFLLSPSSDKLKAPVKPPQSSFPRNAPALEPLYIMPARLNRFFGREEELAHLETVLNPNEEPPHLITLLGPGGCGKTRLALEAAEHIHKRYLVSVCHVPLTEIRDPSVLPNVLAQTLRLPVASQQSPLESLYSQYREHALLLVLDNCEQLLAEQAEQIRSFLYELFDRLPLLKCLATSRQPIGLEGEERYGVGPLPIPIALFAPSPEELASYPSIQLFVDRAQAVKPDFQLTQRTALPIYTIVQKLEGIPLALELAASWSTQLSLQQIVQRLDNPLDILITRRRIPTIRHSALQTALAWSLELLSESQKEFFIKLSVFHGGFTAKACSAILNSPDAESMLNELAERSLLSLSETPAGETRYTLLEIMREFALTYLSPQQIHALSLRHAQFYFQFAKESIPLLAGPQRLMIQAALEAETDNFRATLEWTIANSAELAANIGAVLWYYWLVTNSFTEGRKWLQQILAVMPPNADPHIRLRILSGLGLLAKHQADYTEAASFYQIALTEATQTGDLRAQAEAYGQIGALAYEQGKLDDAQTAYAVSLQLWQQLENHQLIATTLNNIALIAQEQERYDEAVKLLEQSLQTKRTLGDHQGVIDSLNNLALVAYDRGHFETARLIFEDALAKARELKSPYVEAIILNNLSNTLLALGQPAKARAYQAKSLQTRCALQDKRGLAYSFESCAWLAVSWKRAELAAKLLGAAEALRQQIGAPLLPSDRKRVAHIRHQVQSQLSNQQFDAYHTIGRSLNIEQTLSLTEELLGALGKLSISTDSPESK</sequence>
<feature type="domain" description="OmpR/PhoB-type" evidence="4">
    <location>
        <begin position="1"/>
        <end position="100"/>
    </location>
</feature>
<dbReference type="SMART" id="SM00028">
    <property type="entry name" value="TPR"/>
    <property type="match status" value="5"/>
</dbReference>
<dbReference type="OrthoDB" id="9812579at2"/>
<dbReference type="GO" id="GO:0000160">
    <property type="term" value="P:phosphorelay signal transduction system"/>
    <property type="evidence" value="ECO:0007669"/>
    <property type="project" value="InterPro"/>
</dbReference>
<dbReference type="InterPro" id="IPR027417">
    <property type="entry name" value="P-loop_NTPase"/>
</dbReference>
<proteinExistence type="inferred from homology"/>
<dbReference type="InterPro" id="IPR016032">
    <property type="entry name" value="Sig_transdc_resp-reg_C-effctor"/>
</dbReference>
<dbReference type="HOGENOM" id="CLU_281972_0_0_0"/>
<dbReference type="Gene3D" id="3.40.50.300">
    <property type="entry name" value="P-loop containing nucleotide triphosphate hydrolases"/>
    <property type="match status" value="1"/>
</dbReference>
<name>S0EW08_CHTCT</name>
<feature type="DNA-binding region" description="OmpR/PhoB-type" evidence="3">
    <location>
        <begin position="1"/>
        <end position="100"/>
    </location>
</feature>
<dbReference type="SMART" id="SM00862">
    <property type="entry name" value="Trans_reg_C"/>
    <property type="match status" value="1"/>
</dbReference>
<dbReference type="RefSeq" id="WP_016482142.1">
    <property type="nucleotide sequence ID" value="NC_021487.1"/>
</dbReference>
<evidence type="ECO:0000259" key="4">
    <source>
        <dbReference type="PROSITE" id="PS51755"/>
    </source>
</evidence>
<protein>
    <submittedName>
        <fullName evidence="5">Predicted ATPase</fullName>
    </submittedName>
</protein>
<evidence type="ECO:0000256" key="2">
    <source>
        <dbReference type="ARBA" id="ARBA00023125"/>
    </source>
</evidence>
<dbReference type="InterPro" id="IPR005158">
    <property type="entry name" value="BTAD"/>
</dbReference>
<dbReference type="Pfam" id="PF13191">
    <property type="entry name" value="AAA_16"/>
    <property type="match status" value="1"/>
</dbReference>
<comment type="similarity">
    <text evidence="1">Belongs to the AfsR/DnrI/RedD regulatory family.</text>
</comment>
<dbReference type="Proteomes" id="UP000014227">
    <property type="component" value="Chromosome I"/>
</dbReference>
<evidence type="ECO:0000313" key="6">
    <source>
        <dbReference type="Proteomes" id="UP000014227"/>
    </source>
</evidence>
<dbReference type="PATRIC" id="fig|1303518.3.peg.765"/>
<reference evidence="6" key="1">
    <citation type="submission" date="2013-03" db="EMBL/GenBank/DDBJ databases">
        <title>Genome sequence of Chthonomonas calidirosea, the first sequenced genome from the Armatimonadetes phylum (formally candidate division OP10).</title>
        <authorList>
            <person name="Lee K.C.Y."/>
            <person name="Morgan X.C."/>
            <person name="Dunfield P.F."/>
            <person name="Tamas I."/>
            <person name="Houghton K.M."/>
            <person name="Vyssotski M."/>
            <person name="Ryan J.L.J."/>
            <person name="Lagutin K."/>
            <person name="McDonald I.R."/>
            <person name="Stott M.B."/>
        </authorList>
    </citation>
    <scope>NUCLEOTIDE SEQUENCE [LARGE SCALE GENOMIC DNA]</scope>
    <source>
        <strain evidence="6">DSM 23976 / ICMP 18418 / T49</strain>
    </source>
</reference>
<dbReference type="Pfam" id="PF03704">
    <property type="entry name" value="BTAD"/>
    <property type="match status" value="1"/>
</dbReference>
<keyword evidence="2 3" id="KW-0238">DNA-binding</keyword>
<dbReference type="InterPro" id="IPR036388">
    <property type="entry name" value="WH-like_DNA-bd_sf"/>
</dbReference>
<dbReference type="Pfam" id="PF00486">
    <property type="entry name" value="Trans_reg_C"/>
    <property type="match status" value="1"/>
</dbReference>
<dbReference type="Pfam" id="PF13374">
    <property type="entry name" value="TPR_10"/>
    <property type="match status" value="1"/>
</dbReference>
<keyword evidence="6" id="KW-1185">Reference proteome</keyword>
<dbReference type="SMART" id="SM01043">
    <property type="entry name" value="BTAD"/>
    <property type="match status" value="1"/>
</dbReference>
<dbReference type="KEGG" id="ccz:CCALI_00757"/>
<accession>S0EW08</accession>
<dbReference type="Gene3D" id="1.25.40.10">
    <property type="entry name" value="Tetratricopeptide repeat domain"/>
    <property type="match status" value="2"/>
</dbReference>
<dbReference type="AlphaFoldDB" id="S0EW08"/>
<dbReference type="InterPro" id="IPR001867">
    <property type="entry name" value="OmpR/PhoB-type_DNA-bd"/>
</dbReference>
<dbReference type="InParanoid" id="S0EW08"/>
<dbReference type="SUPFAM" id="SSF46894">
    <property type="entry name" value="C-terminal effector domain of the bipartite response regulators"/>
    <property type="match status" value="1"/>
</dbReference>
<dbReference type="InterPro" id="IPR011990">
    <property type="entry name" value="TPR-like_helical_dom_sf"/>
</dbReference>
<evidence type="ECO:0000256" key="3">
    <source>
        <dbReference type="PROSITE-ProRule" id="PRU01091"/>
    </source>
</evidence>
<dbReference type="eggNOG" id="COG3903">
    <property type="taxonomic scope" value="Bacteria"/>
</dbReference>
<dbReference type="Gene3D" id="1.10.10.10">
    <property type="entry name" value="Winged helix-like DNA-binding domain superfamily/Winged helix DNA-binding domain"/>
    <property type="match status" value="1"/>
</dbReference>
<dbReference type="FunCoup" id="S0EW08">
    <property type="interactions" value="6"/>
</dbReference>
<dbReference type="PANTHER" id="PTHR47691">
    <property type="entry name" value="REGULATOR-RELATED"/>
    <property type="match status" value="1"/>
</dbReference>
<evidence type="ECO:0000256" key="1">
    <source>
        <dbReference type="ARBA" id="ARBA00005820"/>
    </source>
</evidence>
<organism evidence="5 6">
    <name type="scientific">Chthonomonas calidirosea (strain DSM 23976 / ICMP 18418 / T49)</name>
    <dbReference type="NCBI Taxonomy" id="1303518"/>
    <lineage>
        <taxon>Bacteria</taxon>
        <taxon>Bacillati</taxon>
        <taxon>Armatimonadota</taxon>
        <taxon>Chthonomonadia</taxon>
        <taxon>Chthonomonadales</taxon>
        <taxon>Chthonomonadaceae</taxon>
        <taxon>Chthonomonas</taxon>
    </lineage>
</organism>
<dbReference type="eggNOG" id="COG3629">
    <property type="taxonomic scope" value="Bacteria"/>
</dbReference>
<dbReference type="Pfam" id="PF13424">
    <property type="entry name" value="TPR_12"/>
    <property type="match status" value="1"/>
</dbReference>
<gene>
    <name evidence="5" type="ORF">CCALI_00757</name>
</gene>
<dbReference type="PANTHER" id="PTHR47691:SF3">
    <property type="entry name" value="HTH-TYPE TRANSCRIPTIONAL REGULATOR RV0890C-RELATED"/>
    <property type="match status" value="1"/>
</dbReference>
<dbReference type="EMBL" id="HF951689">
    <property type="protein sequence ID" value="CCW34582.1"/>
    <property type="molecule type" value="Genomic_DNA"/>
</dbReference>
<dbReference type="GO" id="GO:0003677">
    <property type="term" value="F:DNA binding"/>
    <property type="evidence" value="ECO:0007669"/>
    <property type="project" value="UniProtKB-UniRule"/>
</dbReference>
<dbReference type="PROSITE" id="PS51755">
    <property type="entry name" value="OMPR_PHOB"/>
    <property type="match status" value="1"/>
</dbReference>
<dbReference type="GO" id="GO:0006355">
    <property type="term" value="P:regulation of DNA-templated transcription"/>
    <property type="evidence" value="ECO:0007669"/>
    <property type="project" value="InterPro"/>
</dbReference>